<dbReference type="GO" id="GO:0031965">
    <property type="term" value="C:nuclear membrane"/>
    <property type="evidence" value="ECO:0007669"/>
    <property type="project" value="UniProtKB-SubCell"/>
</dbReference>
<dbReference type="PANTHER" id="PTHR12265">
    <property type="entry name" value="TRANSMEMBRANE PROTEIN 53"/>
    <property type="match status" value="1"/>
</dbReference>
<evidence type="ECO:0000256" key="5">
    <source>
        <dbReference type="ARBA" id="ARBA00023242"/>
    </source>
</evidence>
<evidence type="ECO:0000256" key="4">
    <source>
        <dbReference type="ARBA" id="ARBA00023136"/>
    </source>
</evidence>
<proteinExistence type="predicted"/>
<gene>
    <name evidence="8" type="ORF">N0V93_000597</name>
</gene>
<name>A0A9W9D0V4_9PEZI</name>
<evidence type="ECO:0000256" key="6">
    <source>
        <dbReference type="ARBA" id="ARBA00037847"/>
    </source>
</evidence>
<organism evidence="8 9">
    <name type="scientific">Gnomoniopsis smithogilvyi</name>
    <dbReference type="NCBI Taxonomy" id="1191159"/>
    <lineage>
        <taxon>Eukaryota</taxon>
        <taxon>Fungi</taxon>
        <taxon>Dikarya</taxon>
        <taxon>Ascomycota</taxon>
        <taxon>Pezizomycotina</taxon>
        <taxon>Sordariomycetes</taxon>
        <taxon>Sordariomycetidae</taxon>
        <taxon>Diaporthales</taxon>
        <taxon>Gnomoniaceae</taxon>
        <taxon>Gnomoniopsis</taxon>
    </lineage>
</organism>
<reference evidence="8" key="1">
    <citation type="submission" date="2022-10" db="EMBL/GenBank/DDBJ databases">
        <title>Tapping the CABI collections for fungal endophytes: first genome assemblies for Collariella, Neodidymelliopsis, Ascochyta clinopodiicola, Didymella pomorum, Didymosphaeria variabile, Neocosmospora piperis and Neocucurbitaria cava.</title>
        <authorList>
            <person name="Hill R."/>
        </authorList>
    </citation>
    <scope>NUCLEOTIDE SEQUENCE</scope>
    <source>
        <strain evidence="8">IMI 355082</strain>
    </source>
</reference>
<evidence type="ECO:0000256" key="2">
    <source>
        <dbReference type="ARBA" id="ARBA00022692"/>
    </source>
</evidence>
<keyword evidence="4" id="KW-0472">Membrane</keyword>
<comment type="caution">
    <text evidence="8">The sequence shown here is derived from an EMBL/GenBank/DDBJ whole genome shotgun (WGS) entry which is preliminary data.</text>
</comment>
<dbReference type="InterPro" id="IPR008547">
    <property type="entry name" value="DUF829_TMEM53"/>
</dbReference>
<dbReference type="AlphaFoldDB" id="A0A9W9D0V4"/>
<evidence type="ECO:0000256" key="3">
    <source>
        <dbReference type="ARBA" id="ARBA00022989"/>
    </source>
</evidence>
<dbReference type="PANTHER" id="PTHR12265:SF30">
    <property type="entry name" value="TRANSMEMBRANE PROTEIN 53"/>
    <property type="match status" value="1"/>
</dbReference>
<keyword evidence="5" id="KW-0539">Nucleus</keyword>
<evidence type="ECO:0000256" key="1">
    <source>
        <dbReference type="ARBA" id="ARBA00004126"/>
    </source>
</evidence>
<evidence type="ECO:0000313" key="9">
    <source>
        <dbReference type="Proteomes" id="UP001140453"/>
    </source>
</evidence>
<evidence type="ECO:0000256" key="7">
    <source>
        <dbReference type="SAM" id="MobiDB-lite"/>
    </source>
</evidence>
<feature type="region of interest" description="Disordered" evidence="7">
    <location>
        <begin position="307"/>
        <end position="327"/>
    </location>
</feature>
<dbReference type="Proteomes" id="UP001140453">
    <property type="component" value="Unassembled WGS sequence"/>
</dbReference>
<evidence type="ECO:0000313" key="8">
    <source>
        <dbReference type="EMBL" id="KAJ4396378.1"/>
    </source>
</evidence>
<sequence>MSLHEFETIGKGVTLYRAKLGENNRSNGSFGKTADDSPALIIICTWLGGATYKRIQRYTCGYNDLWPKANILLIQTDPMEYAFYGESWLARKLLPASGEIRKLVEASASYHKPSQTSPSSPGPNGPEILLHVFSNGGANIATQLVASVNNILSLVGERSPLEIRQIVFDSCPGDPDTNAIYRAAAQSLPHSHPLRPLGCAMLYLVVAGIAGLEAVGIRKKLGRTMRAQFNNPAVFDKLASRLYLTSNGDVMMDTKDVQAHRDEALARGLRTDTVVFQRAGHCALVLEDEAAYWGAIAGCWERSGCQPAASSTDHDGPTGHDYSRRWASNDHASNQLVRSRL</sequence>
<accession>A0A9W9D0V4</accession>
<feature type="compositionally biased region" description="Basic and acidic residues" evidence="7">
    <location>
        <begin position="312"/>
        <end position="327"/>
    </location>
</feature>
<evidence type="ECO:0008006" key="10">
    <source>
        <dbReference type="Google" id="ProtNLM"/>
    </source>
</evidence>
<dbReference type="EMBL" id="JAPEVB010000001">
    <property type="protein sequence ID" value="KAJ4396378.1"/>
    <property type="molecule type" value="Genomic_DNA"/>
</dbReference>
<comment type="subcellular location">
    <subcellularLocation>
        <location evidence="6">Endomembrane system</location>
        <topology evidence="6">Single-pass membrane protein</topology>
    </subcellularLocation>
    <subcellularLocation>
        <location evidence="1">Nucleus membrane</location>
    </subcellularLocation>
</comment>
<dbReference type="OrthoDB" id="77878at2759"/>
<keyword evidence="9" id="KW-1185">Reference proteome</keyword>
<dbReference type="Pfam" id="PF05705">
    <property type="entry name" value="DUF829"/>
    <property type="match status" value="1"/>
</dbReference>
<keyword evidence="3" id="KW-1133">Transmembrane helix</keyword>
<protein>
    <recommendedName>
        <fullName evidence="10">DUF829-domain-containing protein</fullName>
    </recommendedName>
</protein>
<keyword evidence="2" id="KW-0812">Transmembrane</keyword>